<comment type="caution">
    <text evidence="1">The sequence shown here is derived from an EMBL/GenBank/DDBJ whole genome shotgun (WGS) entry which is preliminary data.</text>
</comment>
<dbReference type="EMBL" id="JADCNL010000314">
    <property type="protein sequence ID" value="KAG0448518.1"/>
    <property type="molecule type" value="Genomic_DNA"/>
</dbReference>
<protein>
    <submittedName>
        <fullName evidence="1">Uncharacterized protein</fullName>
    </submittedName>
</protein>
<accession>A0A835PBL3</accession>
<dbReference type="OrthoDB" id="691673at2759"/>
<feature type="non-terminal residue" evidence="1">
    <location>
        <position position="57"/>
    </location>
</feature>
<dbReference type="Proteomes" id="UP000636800">
    <property type="component" value="Unassembled WGS sequence"/>
</dbReference>
<evidence type="ECO:0000313" key="1">
    <source>
        <dbReference type="EMBL" id="KAG0448518.1"/>
    </source>
</evidence>
<evidence type="ECO:0000313" key="2">
    <source>
        <dbReference type="Proteomes" id="UP000636800"/>
    </source>
</evidence>
<name>A0A835PBL3_VANPL</name>
<proteinExistence type="predicted"/>
<organism evidence="1 2">
    <name type="scientific">Vanilla planifolia</name>
    <name type="common">Vanilla</name>
    <dbReference type="NCBI Taxonomy" id="51239"/>
    <lineage>
        <taxon>Eukaryota</taxon>
        <taxon>Viridiplantae</taxon>
        <taxon>Streptophyta</taxon>
        <taxon>Embryophyta</taxon>
        <taxon>Tracheophyta</taxon>
        <taxon>Spermatophyta</taxon>
        <taxon>Magnoliopsida</taxon>
        <taxon>Liliopsida</taxon>
        <taxon>Asparagales</taxon>
        <taxon>Orchidaceae</taxon>
        <taxon>Vanilloideae</taxon>
        <taxon>Vanilleae</taxon>
        <taxon>Vanilla</taxon>
    </lineage>
</organism>
<reference evidence="1 2" key="1">
    <citation type="journal article" date="2020" name="Nat. Food">
        <title>A phased Vanilla planifolia genome enables genetic improvement of flavour and production.</title>
        <authorList>
            <person name="Hasing T."/>
            <person name="Tang H."/>
            <person name="Brym M."/>
            <person name="Khazi F."/>
            <person name="Huang T."/>
            <person name="Chambers A.H."/>
        </authorList>
    </citation>
    <scope>NUCLEOTIDE SEQUENCE [LARGE SCALE GENOMIC DNA]</scope>
    <source>
        <tissue evidence="1">Leaf</tissue>
    </source>
</reference>
<gene>
    <name evidence="1" type="ORF">HPP92_027798</name>
</gene>
<dbReference type="AlphaFoldDB" id="A0A835PBL3"/>
<sequence>MKSFDISSTKKIADFFGAMGLEKAHFIGGEAAMTFDSQEATVMIPKGHLMARLPFEL</sequence>
<keyword evidence="2" id="KW-1185">Reference proteome</keyword>